<name>A0A9D1FQE3_9FIRM</name>
<protein>
    <submittedName>
        <fullName evidence="6">Crp/Fnr family transcriptional regulator</fullName>
    </submittedName>
</protein>
<dbReference type="GO" id="GO:0003700">
    <property type="term" value="F:DNA-binding transcription factor activity"/>
    <property type="evidence" value="ECO:0007669"/>
    <property type="project" value="TreeGrafter"/>
</dbReference>
<keyword evidence="3" id="KW-0804">Transcription</keyword>
<feature type="domain" description="Cyclic nucleotide-binding" evidence="4">
    <location>
        <begin position="34"/>
        <end position="116"/>
    </location>
</feature>
<dbReference type="PROSITE" id="PS50042">
    <property type="entry name" value="CNMP_BINDING_3"/>
    <property type="match status" value="1"/>
</dbReference>
<dbReference type="PANTHER" id="PTHR24567:SF74">
    <property type="entry name" value="HTH-TYPE TRANSCRIPTIONAL REGULATOR ARCR"/>
    <property type="match status" value="1"/>
</dbReference>
<keyword evidence="2" id="KW-0238">DNA-binding</keyword>
<dbReference type="Pfam" id="PF13545">
    <property type="entry name" value="HTH_Crp_2"/>
    <property type="match status" value="1"/>
</dbReference>
<dbReference type="InterPro" id="IPR014710">
    <property type="entry name" value="RmlC-like_jellyroll"/>
</dbReference>
<dbReference type="SUPFAM" id="SSF46785">
    <property type="entry name" value="Winged helix' DNA-binding domain"/>
    <property type="match status" value="1"/>
</dbReference>
<dbReference type="CDD" id="cd00038">
    <property type="entry name" value="CAP_ED"/>
    <property type="match status" value="1"/>
</dbReference>
<evidence type="ECO:0000256" key="3">
    <source>
        <dbReference type="ARBA" id="ARBA00023163"/>
    </source>
</evidence>
<evidence type="ECO:0000256" key="1">
    <source>
        <dbReference type="ARBA" id="ARBA00023015"/>
    </source>
</evidence>
<dbReference type="SMART" id="SM00419">
    <property type="entry name" value="HTH_CRP"/>
    <property type="match status" value="1"/>
</dbReference>
<reference evidence="6" key="2">
    <citation type="journal article" date="2021" name="PeerJ">
        <title>Extensive microbial diversity within the chicken gut microbiome revealed by metagenomics and culture.</title>
        <authorList>
            <person name="Gilroy R."/>
            <person name="Ravi A."/>
            <person name="Getino M."/>
            <person name="Pursley I."/>
            <person name="Horton D.L."/>
            <person name="Alikhan N.F."/>
            <person name="Baker D."/>
            <person name="Gharbi K."/>
            <person name="Hall N."/>
            <person name="Watson M."/>
            <person name="Adriaenssens E.M."/>
            <person name="Foster-Nyarko E."/>
            <person name="Jarju S."/>
            <person name="Secka A."/>
            <person name="Antonio M."/>
            <person name="Oren A."/>
            <person name="Chaudhuri R.R."/>
            <person name="La Ragione R."/>
            <person name="Hildebrand F."/>
            <person name="Pallen M.J."/>
        </authorList>
    </citation>
    <scope>NUCLEOTIDE SEQUENCE</scope>
    <source>
        <strain evidence="6">6086</strain>
    </source>
</reference>
<evidence type="ECO:0000259" key="5">
    <source>
        <dbReference type="PROSITE" id="PS51063"/>
    </source>
</evidence>
<dbReference type="InterPro" id="IPR018490">
    <property type="entry name" value="cNMP-bd_dom_sf"/>
</dbReference>
<dbReference type="GO" id="GO:0005829">
    <property type="term" value="C:cytosol"/>
    <property type="evidence" value="ECO:0007669"/>
    <property type="project" value="TreeGrafter"/>
</dbReference>
<evidence type="ECO:0000259" key="4">
    <source>
        <dbReference type="PROSITE" id="PS50042"/>
    </source>
</evidence>
<sequence>MGQTMHRDQEGNSMAQHAENPWKIFEETQPIRLYAKNQTVYSQEETAVQFYYLLSGSVKITLSSPDGGEHILRLVAPGELFGEASFFDGKMRVSSARTLEKSEIISVNRPALLQCIALRPQLAMDLMHSLAGTIRLLSAQVDALAFLRADERVERLLHGLADEEGMVRLTHEEIAGLAGLSRVTVTRVLSRLAAQGRIERGYGGLRLHKQPASKEQT</sequence>
<dbReference type="Pfam" id="PF00027">
    <property type="entry name" value="cNMP_binding"/>
    <property type="match status" value="1"/>
</dbReference>
<evidence type="ECO:0000256" key="2">
    <source>
        <dbReference type="ARBA" id="ARBA00023125"/>
    </source>
</evidence>
<dbReference type="InterPro" id="IPR012318">
    <property type="entry name" value="HTH_CRP"/>
</dbReference>
<dbReference type="Proteomes" id="UP000824141">
    <property type="component" value="Unassembled WGS sequence"/>
</dbReference>
<dbReference type="InterPro" id="IPR000595">
    <property type="entry name" value="cNMP-bd_dom"/>
</dbReference>
<evidence type="ECO:0000313" key="7">
    <source>
        <dbReference type="Proteomes" id="UP000824141"/>
    </source>
</evidence>
<dbReference type="Gene3D" id="2.60.120.10">
    <property type="entry name" value="Jelly Rolls"/>
    <property type="match status" value="1"/>
</dbReference>
<dbReference type="InterPro" id="IPR050397">
    <property type="entry name" value="Env_Response_Regulators"/>
</dbReference>
<dbReference type="AlphaFoldDB" id="A0A9D1FQE3"/>
<dbReference type="GO" id="GO:0003677">
    <property type="term" value="F:DNA binding"/>
    <property type="evidence" value="ECO:0007669"/>
    <property type="project" value="UniProtKB-KW"/>
</dbReference>
<dbReference type="SUPFAM" id="SSF51206">
    <property type="entry name" value="cAMP-binding domain-like"/>
    <property type="match status" value="1"/>
</dbReference>
<evidence type="ECO:0000313" key="6">
    <source>
        <dbReference type="EMBL" id="HIS77882.1"/>
    </source>
</evidence>
<proteinExistence type="predicted"/>
<dbReference type="InterPro" id="IPR036390">
    <property type="entry name" value="WH_DNA-bd_sf"/>
</dbReference>
<dbReference type="EMBL" id="DVJM01000014">
    <property type="protein sequence ID" value="HIS77882.1"/>
    <property type="molecule type" value="Genomic_DNA"/>
</dbReference>
<dbReference type="PROSITE" id="PS51063">
    <property type="entry name" value="HTH_CRP_2"/>
    <property type="match status" value="1"/>
</dbReference>
<organism evidence="6 7">
    <name type="scientific">Candidatus Caccousia stercoris</name>
    <dbReference type="NCBI Taxonomy" id="2840723"/>
    <lineage>
        <taxon>Bacteria</taxon>
        <taxon>Bacillati</taxon>
        <taxon>Bacillota</taxon>
        <taxon>Clostridia</taxon>
        <taxon>Eubacteriales</taxon>
        <taxon>Oscillospiraceae</taxon>
        <taxon>Oscillospiraceae incertae sedis</taxon>
        <taxon>Candidatus Caccousia</taxon>
    </lineage>
</organism>
<dbReference type="SMART" id="SM00100">
    <property type="entry name" value="cNMP"/>
    <property type="match status" value="1"/>
</dbReference>
<keyword evidence="1" id="KW-0805">Transcription regulation</keyword>
<feature type="domain" description="HTH crp-type" evidence="5">
    <location>
        <begin position="147"/>
        <end position="211"/>
    </location>
</feature>
<accession>A0A9D1FQE3</accession>
<dbReference type="PANTHER" id="PTHR24567">
    <property type="entry name" value="CRP FAMILY TRANSCRIPTIONAL REGULATORY PROTEIN"/>
    <property type="match status" value="1"/>
</dbReference>
<comment type="caution">
    <text evidence="6">The sequence shown here is derived from an EMBL/GenBank/DDBJ whole genome shotgun (WGS) entry which is preliminary data.</text>
</comment>
<reference evidence="6" key="1">
    <citation type="submission" date="2020-10" db="EMBL/GenBank/DDBJ databases">
        <authorList>
            <person name="Gilroy R."/>
        </authorList>
    </citation>
    <scope>NUCLEOTIDE SEQUENCE</scope>
    <source>
        <strain evidence="6">6086</strain>
    </source>
</reference>
<gene>
    <name evidence="6" type="ORF">IAD03_00785</name>
</gene>